<feature type="region of interest" description="Disordered" evidence="1">
    <location>
        <begin position="87"/>
        <end position="106"/>
    </location>
</feature>
<protein>
    <submittedName>
        <fullName evidence="2">Uncharacterized protein</fullName>
    </submittedName>
</protein>
<dbReference type="Proteomes" id="UP000321331">
    <property type="component" value="Unassembled WGS sequence"/>
</dbReference>
<organism evidence="2 3">
    <name type="scientific">Fusarium oxysporum f. sp. cubense</name>
    <dbReference type="NCBI Taxonomy" id="61366"/>
    <lineage>
        <taxon>Eukaryota</taxon>
        <taxon>Fungi</taxon>
        <taxon>Dikarya</taxon>
        <taxon>Ascomycota</taxon>
        <taxon>Pezizomycotina</taxon>
        <taxon>Sordariomycetes</taxon>
        <taxon>Hypocreomycetidae</taxon>
        <taxon>Hypocreales</taxon>
        <taxon>Nectriaceae</taxon>
        <taxon>Fusarium</taxon>
        <taxon>Fusarium oxysporum species complex</taxon>
    </lineage>
</organism>
<reference evidence="2 3" key="1">
    <citation type="submission" date="2019-07" db="EMBL/GenBank/DDBJ databases">
        <title>The First High-Quality Draft Genome Sequence of the Causal Agent of the Current Panama Disease Epidemic.</title>
        <authorList>
            <person name="Warmington R.J."/>
            <person name="Kay W."/>
            <person name="Jeffries A."/>
            <person name="Bebber D."/>
            <person name="Moore K."/>
            <person name="Studholme D.J."/>
        </authorList>
    </citation>
    <scope>NUCLEOTIDE SEQUENCE [LARGE SCALE GENOMIC DNA]</scope>
    <source>
        <strain evidence="2 3">TR4</strain>
    </source>
</reference>
<dbReference type="AlphaFoldDB" id="A0A5C6TAZ2"/>
<accession>A0A5C6TAZ2</accession>
<evidence type="ECO:0000313" key="2">
    <source>
        <dbReference type="EMBL" id="TXC07832.1"/>
    </source>
</evidence>
<sequence>MGDYTEHGNGELSGNASQNEEDFHLKLRVCGKECLCRVNADNIKHEQVGSEDVGNVLAGSISHVATSTSKQPIVSVVELGEILAESTNRDRPVPQSLNSLRPPQDEDAEAVAAETRAAILALGPDIGSQLYEESWLRLGLMVPPRGVFQNCFHQSRI</sequence>
<gene>
    <name evidence="2" type="ORF">FocTR4_00004152</name>
</gene>
<name>A0A5C6TAZ2_FUSOC</name>
<evidence type="ECO:0000313" key="3">
    <source>
        <dbReference type="Proteomes" id="UP000321331"/>
    </source>
</evidence>
<dbReference type="EMBL" id="VMNF01000005">
    <property type="protein sequence ID" value="TXC07832.1"/>
    <property type="molecule type" value="Genomic_DNA"/>
</dbReference>
<evidence type="ECO:0000256" key="1">
    <source>
        <dbReference type="SAM" id="MobiDB-lite"/>
    </source>
</evidence>
<comment type="caution">
    <text evidence="2">The sequence shown here is derived from an EMBL/GenBank/DDBJ whole genome shotgun (WGS) entry which is preliminary data.</text>
</comment>
<proteinExistence type="predicted"/>